<feature type="coiled-coil region" evidence="6">
    <location>
        <begin position="57"/>
        <end position="84"/>
    </location>
</feature>
<name>A0AAD9R4C1_ACRCE</name>
<keyword evidence="6" id="KW-0175">Coiled coil</keyword>
<organism evidence="7 8">
    <name type="scientific">Acropora cervicornis</name>
    <name type="common">Staghorn coral</name>
    <dbReference type="NCBI Taxonomy" id="6130"/>
    <lineage>
        <taxon>Eukaryota</taxon>
        <taxon>Metazoa</taxon>
        <taxon>Cnidaria</taxon>
        <taxon>Anthozoa</taxon>
        <taxon>Hexacorallia</taxon>
        <taxon>Scleractinia</taxon>
        <taxon>Astrocoeniina</taxon>
        <taxon>Acroporidae</taxon>
        <taxon>Acropora</taxon>
    </lineage>
</organism>
<dbReference type="EMBL" id="JARQWQ010000003">
    <property type="protein sequence ID" value="KAK2572832.1"/>
    <property type="molecule type" value="Genomic_DNA"/>
</dbReference>
<evidence type="ECO:0000256" key="4">
    <source>
        <dbReference type="ARBA" id="ARBA00023163"/>
    </source>
</evidence>
<proteinExistence type="predicted"/>
<evidence type="ECO:0000256" key="2">
    <source>
        <dbReference type="ARBA" id="ARBA00023015"/>
    </source>
</evidence>
<dbReference type="PANTHER" id="PTHR46004:SF3">
    <property type="entry name" value="CYCLIC AMP RESPONSE ELEMENT-BINDING PROTEIN A"/>
    <property type="match status" value="1"/>
</dbReference>
<dbReference type="PANTHER" id="PTHR46004">
    <property type="entry name" value="CYCLIC AMP RESPONSE ELEMENT-BINDING PROTEIN A"/>
    <property type="match status" value="1"/>
</dbReference>
<dbReference type="GO" id="GO:0005634">
    <property type="term" value="C:nucleus"/>
    <property type="evidence" value="ECO:0007669"/>
    <property type="project" value="UniProtKB-SubCell"/>
</dbReference>
<reference evidence="7" key="1">
    <citation type="journal article" date="2023" name="G3 (Bethesda)">
        <title>Whole genome assembly and annotation of the endangered Caribbean coral Acropora cervicornis.</title>
        <authorList>
            <person name="Selwyn J.D."/>
            <person name="Vollmer S.V."/>
        </authorList>
    </citation>
    <scope>NUCLEOTIDE SEQUENCE</scope>
    <source>
        <strain evidence="7">K2</strain>
    </source>
</reference>
<protein>
    <submittedName>
        <fullName evidence="7">Cyclic AMP-responsive element-binding protein 3-like protein 1</fullName>
    </submittedName>
</protein>
<keyword evidence="3" id="KW-0238">DNA-binding</keyword>
<gene>
    <name evidence="7" type="ORF">P5673_001831</name>
</gene>
<accession>A0AAD9R4C1</accession>
<dbReference type="Proteomes" id="UP001249851">
    <property type="component" value="Unassembled WGS sequence"/>
</dbReference>
<dbReference type="GO" id="GO:0000981">
    <property type="term" value="F:DNA-binding transcription factor activity, RNA polymerase II-specific"/>
    <property type="evidence" value="ECO:0007669"/>
    <property type="project" value="TreeGrafter"/>
</dbReference>
<evidence type="ECO:0000313" key="8">
    <source>
        <dbReference type="Proteomes" id="UP001249851"/>
    </source>
</evidence>
<dbReference type="GO" id="GO:0035497">
    <property type="term" value="F:cAMP response element binding"/>
    <property type="evidence" value="ECO:0007669"/>
    <property type="project" value="TreeGrafter"/>
</dbReference>
<sequence length="120" mass="13887">MDDMDANILIFNADTEGRVKLTDEEKETFVSEGLPIPNRIPLTKLSAQESRRKKKEVEACNSENSILQQKVDSLETTVSHLKKEALDREKNFTAERQKAFRDNAKPYMERFNGLRIKSRD</sequence>
<keyword evidence="8" id="KW-1185">Reference proteome</keyword>
<dbReference type="AlphaFoldDB" id="A0AAD9R4C1"/>
<keyword evidence="2" id="KW-0805">Transcription regulation</keyword>
<evidence type="ECO:0000256" key="1">
    <source>
        <dbReference type="ARBA" id="ARBA00004123"/>
    </source>
</evidence>
<reference evidence="7" key="2">
    <citation type="journal article" date="2023" name="Science">
        <title>Genomic signatures of disease resistance in endangered staghorn corals.</title>
        <authorList>
            <person name="Vollmer S.V."/>
            <person name="Selwyn J.D."/>
            <person name="Despard B.A."/>
            <person name="Roesel C.L."/>
        </authorList>
    </citation>
    <scope>NUCLEOTIDE SEQUENCE</scope>
    <source>
        <strain evidence="7">K2</strain>
    </source>
</reference>
<keyword evidence="4" id="KW-0804">Transcription</keyword>
<evidence type="ECO:0000256" key="6">
    <source>
        <dbReference type="SAM" id="Coils"/>
    </source>
</evidence>
<comment type="caution">
    <text evidence="7">The sequence shown here is derived from an EMBL/GenBank/DDBJ whole genome shotgun (WGS) entry which is preliminary data.</text>
</comment>
<evidence type="ECO:0000256" key="3">
    <source>
        <dbReference type="ARBA" id="ARBA00023125"/>
    </source>
</evidence>
<evidence type="ECO:0000256" key="5">
    <source>
        <dbReference type="ARBA" id="ARBA00023242"/>
    </source>
</evidence>
<evidence type="ECO:0000313" key="7">
    <source>
        <dbReference type="EMBL" id="KAK2572832.1"/>
    </source>
</evidence>
<keyword evidence="5" id="KW-0539">Nucleus</keyword>
<comment type="subcellular location">
    <subcellularLocation>
        <location evidence="1">Nucleus</location>
    </subcellularLocation>
</comment>